<dbReference type="InterPro" id="IPR011129">
    <property type="entry name" value="CSD"/>
</dbReference>
<dbReference type="EMBL" id="BA000045">
    <property type="protein sequence ID" value="BAC88429.1"/>
    <property type="molecule type" value="Genomic_DNA"/>
</dbReference>
<dbReference type="RefSeq" id="WP_011140491.1">
    <property type="nucleotide sequence ID" value="NC_005125.1"/>
</dbReference>
<evidence type="ECO:0000256" key="2">
    <source>
        <dbReference type="ARBA" id="ARBA00022490"/>
    </source>
</evidence>
<dbReference type="GO" id="GO:0005737">
    <property type="term" value="C:cytoplasm"/>
    <property type="evidence" value="ECO:0007669"/>
    <property type="project" value="UniProtKB-SubCell"/>
</dbReference>
<dbReference type="InterPro" id="IPR012156">
    <property type="entry name" value="Cold_shock_CspA"/>
</dbReference>
<dbReference type="FunCoup" id="Q7NNC3">
    <property type="interactions" value="9"/>
</dbReference>
<dbReference type="SUPFAM" id="SSF50249">
    <property type="entry name" value="Nucleic acid-binding proteins"/>
    <property type="match status" value="1"/>
</dbReference>
<comment type="subcellular location">
    <subcellularLocation>
        <location evidence="1">Cytoplasm</location>
    </subcellularLocation>
</comment>
<dbReference type="PIRSF" id="PIRSF002599">
    <property type="entry name" value="Cold_shock_A"/>
    <property type="match status" value="1"/>
</dbReference>
<dbReference type="AlphaFoldDB" id="Q7NNC3"/>
<dbReference type="Proteomes" id="UP000000557">
    <property type="component" value="Chromosome"/>
</dbReference>
<dbReference type="InterPro" id="IPR002059">
    <property type="entry name" value="CSP_DNA-bd"/>
</dbReference>
<dbReference type="EnsemblBacteria" id="BAC88429">
    <property type="protein sequence ID" value="BAC88429"/>
    <property type="gene ID" value="BAC88429"/>
</dbReference>
<gene>
    <name evidence="4" type="ordered locus">gsr0488</name>
</gene>
<dbReference type="GO" id="GO:0003676">
    <property type="term" value="F:nucleic acid binding"/>
    <property type="evidence" value="ECO:0007669"/>
    <property type="project" value="InterPro"/>
</dbReference>
<dbReference type="InParanoid" id="Q7NNC3"/>
<sequence length="65" mass="7037">MVRWFDLQAGYGAIARDDTGEEVFLLFTAIPGEGYRTIAPSTAVHFELAQGPSGPVARNVQKSEP</sequence>
<name>Q7NNC3_GLOVI</name>
<evidence type="ECO:0000313" key="5">
    <source>
        <dbReference type="Proteomes" id="UP000000557"/>
    </source>
</evidence>
<reference evidence="4 5" key="1">
    <citation type="journal article" date="2003" name="DNA Res.">
        <title>Complete genome structure of Gloeobacter violaceus PCC 7421, a cyanobacterium that lacks thylakoids.</title>
        <authorList>
            <person name="Nakamura Y."/>
            <person name="Kaneko T."/>
            <person name="Sato S."/>
            <person name="Mimuro M."/>
            <person name="Miyashita H."/>
            <person name="Tsuchiya T."/>
            <person name="Sasamoto S."/>
            <person name="Watanabe A."/>
            <person name="Kawashima K."/>
            <person name="Kishida Y."/>
            <person name="Kiyokawa C."/>
            <person name="Kohara M."/>
            <person name="Matsumoto M."/>
            <person name="Matsuno A."/>
            <person name="Nakazaki N."/>
            <person name="Shimpo S."/>
            <person name="Takeuchi C."/>
            <person name="Yamada M."/>
            <person name="Tabata S."/>
        </authorList>
    </citation>
    <scope>NUCLEOTIDE SEQUENCE [LARGE SCALE GENOMIC DNA]</scope>
    <source>
        <strain evidence="5">ATCC 29082 / PCC 7421</strain>
    </source>
</reference>
<dbReference type="OrthoDB" id="9800919at2"/>
<feature type="domain" description="CSD" evidence="3">
    <location>
        <begin position="1"/>
        <end position="62"/>
    </location>
</feature>
<keyword evidence="5" id="KW-1185">Reference proteome</keyword>
<dbReference type="PROSITE" id="PS51857">
    <property type="entry name" value="CSD_2"/>
    <property type="match status" value="1"/>
</dbReference>
<dbReference type="Pfam" id="PF00313">
    <property type="entry name" value="CSD"/>
    <property type="match status" value="1"/>
</dbReference>
<evidence type="ECO:0000256" key="1">
    <source>
        <dbReference type="ARBA" id="ARBA00004496"/>
    </source>
</evidence>
<proteinExistence type="predicted"/>
<dbReference type="PANTHER" id="PTHR11544">
    <property type="entry name" value="COLD SHOCK DOMAIN CONTAINING PROTEINS"/>
    <property type="match status" value="1"/>
</dbReference>
<dbReference type="SMART" id="SM00357">
    <property type="entry name" value="CSP"/>
    <property type="match status" value="1"/>
</dbReference>
<accession>Q7NNC3</accession>
<dbReference type="Gene3D" id="2.40.50.140">
    <property type="entry name" value="Nucleic acid-binding proteins"/>
    <property type="match status" value="1"/>
</dbReference>
<dbReference type="eggNOG" id="COG1278">
    <property type="taxonomic scope" value="Bacteria"/>
</dbReference>
<keyword evidence="2" id="KW-0963">Cytoplasm</keyword>
<evidence type="ECO:0000313" key="4">
    <source>
        <dbReference type="EMBL" id="BAC88429.1"/>
    </source>
</evidence>
<dbReference type="CDD" id="cd04458">
    <property type="entry name" value="CSP_CDS"/>
    <property type="match status" value="1"/>
</dbReference>
<dbReference type="HOGENOM" id="CLU_117621_6_3_3"/>
<dbReference type="KEGG" id="gvi:gsr0488"/>
<dbReference type="STRING" id="251221.gene:10757960"/>
<dbReference type="InterPro" id="IPR012340">
    <property type="entry name" value="NA-bd_OB-fold"/>
</dbReference>
<dbReference type="PATRIC" id="fig|251221.4.peg.496"/>
<reference evidence="4 5" key="2">
    <citation type="journal article" date="2003" name="DNA Res.">
        <title>Complete genome structure of Gloeobacter violaceus PCC 7421, a cyanobacterium that lacks thylakoids (supplement).</title>
        <authorList>
            <person name="Nakamura Y."/>
            <person name="Kaneko T."/>
            <person name="Sato S."/>
            <person name="Mimuro M."/>
            <person name="Miyashita H."/>
            <person name="Tsuchiya T."/>
            <person name="Sasamoto S."/>
            <person name="Watanabe A."/>
            <person name="Kawashima K."/>
            <person name="Kishida Y."/>
            <person name="Kiyokawa C."/>
            <person name="Kohara M."/>
            <person name="Matsumoto M."/>
            <person name="Matsuno A."/>
            <person name="Nakazaki N."/>
            <person name="Shimpo S."/>
            <person name="Takeuchi C."/>
            <person name="Yamada M."/>
            <person name="Tabata S."/>
        </authorList>
    </citation>
    <scope>NUCLEOTIDE SEQUENCE [LARGE SCALE GENOMIC DNA]</scope>
    <source>
        <strain evidence="5">ATCC 29082 / PCC 7421</strain>
    </source>
</reference>
<protein>
    <submittedName>
        <fullName evidence="4">Gsr0488 protein</fullName>
    </submittedName>
</protein>
<organism evidence="4 5">
    <name type="scientific">Gloeobacter violaceus (strain ATCC 29082 / PCC 7421)</name>
    <dbReference type="NCBI Taxonomy" id="251221"/>
    <lineage>
        <taxon>Bacteria</taxon>
        <taxon>Bacillati</taxon>
        <taxon>Cyanobacteriota</taxon>
        <taxon>Cyanophyceae</taxon>
        <taxon>Gloeobacterales</taxon>
        <taxon>Gloeobacteraceae</taxon>
        <taxon>Gloeobacter</taxon>
    </lineage>
</organism>
<dbReference type="InterPro" id="IPR050181">
    <property type="entry name" value="Cold_shock_domain"/>
</dbReference>
<evidence type="ECO:0000259" key="3">
    <source>
        <dbReference type="PROSITE" id="PS51857"/>
    </source>
</evidence>